<keyword evidence="2" id="KW-0313">Glucose metabolism</keyword>
<dbReference type="Gene3D" id="2.130.10.10">
    <property type="entry name" value="YVTN repeat-like/Quinoprotein amine dehydrogenase"/>
    <property type="match status" value="1"/>
</dbReference>
<keyword evidence="4" id="KW-1185">Reference proteome</keyword>
<reference evidence="3 4" key="1">
    <citation type="submission" date="2024-01" db="EMBL/GenBank/DDBJ databases">
        <title>The diversity of rhizobia nodulating Mimosa spp. in eleven states of Brazil covering several biomes is determined by host plant, location, and edaphic factors.</title>
        <authorList>
            <person name="Rouws L."/>
            <person name="Barauna A."/>
            <person name="Beukes C."/>
            <person name="De Faria S.M."/>
            <person name="Gross E."/>
            <person name="Dos Reis Junior F.B."/>
            <person name="Simon M."/>
            <person name="Maluk M."/>
            <person name="Odee D.W."/>
            <person name="Kenicer G."/>
            <person name="Young J.P.W."/>
            <person name="Reis V.M."/>
            <person name="Zilli J."/>
            <person name="James E.K."/>
        </authorList>
    </citation>
    <scope>NUCLEOTIDE SEQUENCE [LARGE SCALE GENOMIC DNA]</scope>
    <source>
        <strain evidence="3 4">JPY167</strain>
    </source>
</reference>
<dbReference type="InterPro" id="IPR015943">
    <property type="entry name" value="WD40/YVTN_repeat-like_dom_sf"/>
</dbReference>
<dbReference type="EMBL" id="JAYMRV010000002">
    <property type="protein sequence ID" value="MEM5420755.1"/>
    <property type="molecule type" value="Genomic_DNA"/>
</dbReference>
<dbReference type="InterPro" id="IPR019405">
    <property type="entry name" value="Lactonase_7-beta_prop"/>
</dbReference>
<evidence type="ECO:0000313" key="4">
    <source>
        <dbReference type="Proteomes" id="UP001489897"/>
    </source>
</evidence>
<evidence type="ECO:0000256" key="2">
    <source>
        <dbReference type="ARBA" id="ARBA00022526"/>
    </source>
</evidence>
<dbReference type="InterPro" id="IPR011048">
    <property type="entry name" value="Haem_d1_sf"/>
</dbReference>
<evidence type="ECO:0000256" key="1">
    <source>
        <dbReference type="ARBA" id="ARBA00005564"/>
    </source>
</evidence>
<protein>
    <submittedName>
        <fullName evidence="3">Beta-propeller fold lactonase family protein</fullName>
    </submittedName>
</protein>
<accession>A0ABU9RL45</accession>
<keyword evidence="2" id="KW-0119">Carbohydrate metabolism</keyword>
<comment type="similarity">
    <text evidence="1">Belongs to the cycloisomerase 2 family.</text>
</comment>
<evidence type="ECO:0000313" key="3">
    <source>
        <dbReference type="EMBL" id="MEM5420755.1"/>
    </source>
</evidence>
<comment type="caution">
    <text evidence="3">The sequence shown here is derived from an EMBL/GenBank/DDBJ whole genome shotgun (WGS) entry which is preliminary data.</text>
</comment>
<dbReference type="Pfam" id="PF10282">
    <property type="entry name" value="Lactonase"/>
    <property type="match status" value="1"/>
</dbReference>
<dbReference type="Proteomes" id="UP001489897">
    <property type="component" value="Unassembled WGS sequence"/>
</dbReference>
<proteinExistence type="inferred from homology"/>
<organism evidence="3 4">
    <name type="scientific">Paraburkholderia ferrariae</name>
    <dbReference type="NCBI Taxonomy" id="386056"/>
    <lineage>
        <taxon>Bacteria</taxon>
        <taxon>Pseudomonadati</taxon>
        <taxon>Pseudomonadota</taxon>
        <taxon>Betaproteobacteria</taxon>
        <taxon>Burkholderiales</taxon>
        <taxon>Burkholderiaceae</taxon>
        <taxon>Paraburkholderia</taxon>
    </lineage>
</organism>
<sequence>MNQPNPERFFVYVANSKDGDIGVFHLDARNGALAPQARVAAQDNVMPMALSPDRRRLYAATRGADKRINDYAIDAQNGGLAPRVQTPIESSLAYLCAEPQGRFLLGASYGEHRVSLYGANELESGNGAPLQVIDDIEHAHAVIVSADGRFAYASSLGSDRVFAFALEDAGRLVEIGAVDLGTGFGPRHLRFSPNGDVLYVLSEFRATVAAFTRDAATGKLAALHVSPRAPVLAHLNDGFARPSPTDPVQPEPAVLAKLVWAADIHVSPDGRFVYVSERTTSQILALRVAQDGALEYVGATATETQPRGFRIDPTGRFLVACGEKSQHVSVYAIDAARAATARTGWRSSPPTLDRFNPGFRLSGRSAPHFYR</sequence>
<gene>
    <name evidence="3" type="ORF">VSR73_06730</name>
</gene>
<dbReference type="PANTHER" id="PTHR30344:SF1">
    <property type="entry name" value="6-PHOSPHOGLUCONOLACTONASE"/>
    <property type="match status" value="1"/>
</dbReference>
<name>A0ABU9RL45_9BURK</name>
<dbReference type="InterPro" id="IPR050282">
    <property type="entry name" value="Cycloisomerase_2"/>
</dbReference>
<dbReference type="PANTHER" id="PTHR30344">
    <property type="entry name" value="6-PHOSPHOGLUCONOLACTONASE-RELATED"/>
    <property type="match status" value="1"/>
</dbReference>
<dbReference type="SUPFAM" id="SSF51004">
    <property type="entry name" value="C-terminal (heme d1) domain of cytochrome cd1-nitrite reductase"/>
    <property type="match status" value="1"/>
</dbReference>